<gene>
    <name evidence="2" type="ORF">NDU88_004175</name>
</gene>
<keyword evidence="3" id="KW-1185">Reference proteome</keyword>
<feature type="compositionally biased region" description="Acidic residues" evidence="1">
    <location>
        <begin position="205"/>
        <end position="215"/>
    </location>
</feature>
<feature type="compositionally biased region" description="Low complexity" evidence="1">
    <location>
        <begin position="225"/>
        <end position="235"/>
    </location>
</feature>
<name>A0AAV7L7X0_PLEWA</name>
<dbReference type="EMBL" id="JANPWB010000016">
    <property type="protein sequence ID" value="KAJ1084020.1"/>
    <property type="molecule type" value="Genomic_DNA"/>
</dbReference>
<accession>A0AAV7L7X0</accession>
<feature type="region of interest" description="Disordered" evidence="1">
    <location>
        <begin position="168"/>
        <end position="235"/>
    </location>
</feature>
<evidence type="ECO:0000256" key="1">
    <source>
        <dbReference type="SAM" id="MobiDB-lite"/>
    </source>
</evidence>
<comment type="caution">
    <text evidence="2">The sequence shown here is derived from an EMBL/GenBank/DDBJ whole genome shotgun (WGS) entry which is preliminary data.</text>
</comment>
<feature type="region of interest" description="Disordered" evidence="1">
    <location>
        <begin position="85"/>
        <end position="107"/>
    </location>
</feature>
<sequence>MLSLPVYRSPASGPVGHSQPAAGCSGLLTVPGTPSPVYNAPTTGPGTPLLRLLPSYNTAFGPIKQVRLPFYCHVILPVSAQNRAHSRQRAHTSGCSPPTPSPATHGHAWQPFAAGCLRERFEVARAQLAGEEHGSGSIGGRLTSPVAEPGCSESLRCHKKCNLSGLPKGQTRDQWQGLQQQKKQGVQGVGTRQQLQQEQQQGEQLEQDERDEEDLNREIHDELQKVQQQEGQQEL</sequence>
<dbReference type="Proteomes" id="UP001066276">
    <property type="component" value="Chromosome 12"/>
</dbReference>
<reference evidence="2" key="1">
    <citation type="journal article" date="2022" name="bioRxiv">
        <title>Sequencing and chromosome-scale assembly of the giantPleurodeles waltlgenome.</title>
        <authorList>
            <person name="Brown T."/>
            <person name="Elewa A."/>
            <person name="Iarovenko S."/>
            <person name="Subramanian E."/>
            <person name="Araus A.J."/>
            <person name="Petzold A."/>
            <person name="Susuki M."/>
            <person name="Suzuki K.-i.T."/>
            <person name="Hayashi T."/>
            <person name="Toyoda A."/>
            <person name="Oliveira C."/>
            <person name="Osipova E."/>
            <person name="Leigh N.D."/>
            <person name="Simon A."/>
            <person name="Yun M.H."/>
        </authorList>
    </citation>
    <scope>NUCLEOTIDE SEQUENCE</scope>
    <source>
        <strain evidence="2">20211129_DDA</strain>
        <tissue evidence="2">Liver</tissue>
    </source>
</reference>
<evidence type="ECO:0000313" key="2">
    <source>
        <dbReference type="EMBL" id="KAJ1084020.1"/>
    </source>
</evidence>
<feature type="compositionally biased region" description="Low complexity" evidence="1">
    <location>
        <begin position="173"/>
        <end position="204"/>
    </location>
</feature>
<protein>
    <submittedName>
        <fullName evidence="2">Uncharacterized protein</fullName>
    </submittedName>
</protein>
<dbReference type="AlphaFoldDB" id="A0AAV7L7X0"/>
<proteinExistence type="predicted"/>
<organism evidence="2 3">
    <name type="scientific">Pleurodeles waltl</name>
    <name type="common">Iberian ribbed newt</name>
    <dbReference type="NCBI Taxonomy" id="8319"/>
    <lineage>
        <taxon>Eukaryota</taxon>
        <taxon>Metazoa</taxon>
        <taxon>Chordata</taxon>
        <taxon>Craniata</taxon>
        <taxon>Vertebrata</taxon>
        <taxon>Euteleostomi</taxon>
        <taxon>Amphibia</taxon>
        <taxon>Batrachia</taxon>
        <taxon>Caudata</taxon>
        <taxon>Salamandroidea</taxon>
        <taxon>Salamandridae</taxon>
        <taxon>Pleurodelinae</taxon>
        <taxon>Pleurodeles</taxon>
    </lineage>
</organism>
<evidence type="ECO:0000313" key="3">
    <source>
        <dbReference type="Proteomes" id="UP001066276"/>
    </source>
</evidence>